<evidence type="ECO:0000313" key="4">
    <source>
        <dbReference type="Proteomes" id="UP000023152"/>
    </source>
</evidence>
<dbReference type="AlphaFoldDB" id="X6N831"/>
<name>X6N831_RETFI</name>
<keyword evidence="4" id="KW-1185">Reference proteome</keyword>
<feature type="region of interest" description="Disordered" evidence="1">
    <location>
        <begin position="32"/>
        <end position="116"/>
    </location>
</feature>
<accession>X6N831</accession>
<proteinExistence type="predicted"/>
<dbReference type="EMBL" id="ASPP01010923">
    <property type="protein sequence ID" value="ETO22221.1"/>
    <property type="molecule type" value="Genomic_DNA"/>
</dbReference>
<keyword evidence="2" id="KW-0812">Transmembrane</keyword>
<feature type="compositionally biased region" description="Low complexity" evidence="1">
    <location>
        <begin position="95"/>
        <end position="113"/>
    </location>
</feature>
<dbReference type="Proteomes" id="UP000023152">
    <property type="component" value="Unassembled WGS sequence"/>
</dbReference>
<keyword evidence="2" id="KW-1133">Transmembrane helix</keyword>
<evidence type="ECO:0000256" key="1">
    <source>
        <dbReference type="SAM" id="MobiDB-lite"/>
    </source>
</evidence>
<sequence>MPDNYSFLVLNPSDQSIAKADSSKPAWYNEMEKQLEEEKQRTASTAATTTTTTTTITTTSTTNENEAKHVDVGTASQSVSTTRPDGTENIRIDLAPTKQPSAQSSSTSSQHQKGLSLLRSQLHRENRDTWDKMKRHFFLHTAVSSLLTGHLFPASIFCIWKCGAGVQHHPEAKTWLQLNSFLLVIPFLNSGIKWIASWAYVLTQQRMSNDKTGECHVLQNSKEKEGQEQEEQGEERSDISEPVSKKSTWVTKLLKEKVNLLTYEAAQFTPWTLTFVSSVCAYYGQYLSHSWIFKHVLHSYDSVKWHKIATLLKLCSVLTLVAGVCSYVGNETYFNRNKYVPTQIWRNWKYWCYVDRPSNEIFVNDGFAITDDNDQVIQKLSQSKRHKFDKNNAVGFKIYFLVTTHLYCDDAFFFSQMLLFLDPKEEPNGYFHLEMLFSLFFFKIGEL</sequence>
<protein>
    <submittedName>
        <fullName evidence="3">Uncharacterized protein</fullName>
    </submittedName>
</protein>
<feature type="compositionally biased region" description="Low complexity" evidence="1">
    <location>
        <begin position="42"/>
        <end position="62"/>
    </location>
</feature>
<feature type="compositionally biased region" description="Polar residues" evidence="1">
    <location>
        <begin position="74"/>
        <end position="84"/>
    </location>
</feature>
<reference evidence="3 4" key="1">
    <citation type="journal article" date="2013" name="Curr. Biol.">
        <title>The Genome of the Foraminiferan Reticulomyxa filosa.</title>
        <authorList>
            <person name="Glockner G."/>
            <person name="Hulsmann N."/>
            <person name="Schleicher M."/>
            <person name="Noegel A.A."/>
            <person name="Eichinger L."/>
            <person name="Gallinger C."/>
            <person name="Pawlowski J."/>
            <person name="Sierra R."/>
            <person name="Euteneuer U."/>
            <person name="Pillet L."/>
            <person name="Moustafa A."/>
            <person name="Platzer M."/>
            <person name="Groth M."/>
            <person name="Szafranski K."/>
            <person name="Schliwa M."/>
        </authorList>
    </citation>
    <scope>NUCLEOTIDE SEQUENCE [LARGE SCALE GENOMIC DNA]</scope>
</reference>
<gene>
    <name evidence="3" type="ORF">RFI_14979</name>
</gene>
<organism evidence="3 4">
    <name type="scientific">Reticulomyxa filosa</name>
    <dbReference type="NCBI Taxonomy" id="46433"/>
    <lineage>
        <taxon>Eukaryota</taxon>
        <taxon>Sar</taxon>
        <taxon>Rhizaria</taxon>
        <taxon>Retaria</taxon>
        <taxon>Foraminifera</taxon>
        <taxon>Monothalamids</taxon>
        <taxon>Reticulomyxidae</taxon>
        <taxon>Reticulomyxa</taxon>
    </lineage>
</organism>
<keyword evidence="2" id="KW-0472">Membrane</keyword>
<feature type="region of interest" description="Disordered" evidence="1">
    <location>
        <begin position="219"/>
        <end position="242"/>
    </location>
</feature>
<feature type="compositionally biased region" description="Basic and acidic residues" evidence="1">
    <location>
        <begin position="32"/>
        <end position="41"/>
    </location>
</feature>
<evidence type="ECO:0000313" key="3">
    <source>
        <dbReference type="EMBL" id="ETO22221.1"/>
    </source>
</evidence>
<evidence type="ECO:0000256" key="2">
    <source>
        <dbReference type="SAM" id="Phobius"/>
    </source>
</evidence>
<comment type="caution">
    <text evidence="3">The sequence shown here is derived from an EMBL/GenBank/DDBJ whole genome shotgun (WGS) entry which is preliminary data.</text>
</comment>
<feature type="transmembrane region" description="Helical" evidence="2">
    <location>
        <begin position="137"/>
        <end position="160"/>
    </location>
</feature>
<feature type="transmembrane region" description="Helical" evidence="2">
    <location>
        <begin position="180"/>
        <end position="201"/>
    </location>
</feature>
<feature type="transmembrane region" description="Helical" evidence="2">
    <location>
        <begin position="311"/>
        <end position="329"/>
    </location>
</feature>